<evidence type="ECO:0000256" key="3">
    <source>
        <dbReference type="ARBA" id="ARBA00022723"/>
    </source>
</evidence>
<dbReference type="InterPro" id="IPR019903">
    <property type="entry name" value="RIC_family"/>
</dbReference>
<dbReference type="NCBIfam" id="TIGR03652">
    <property type="entry name" value="FeS_repair_RIC"/>
    <property type="match status" value="1"/>
</dbReference>
<dbReference type="EMBL" id="CAXJIO010000012">
    <property type="protein sequence ID" value="CAL2103060.1"/>
    <property type="molecule type" value="Genomic_DNA"/>
</dbReference>
<dbReference type="Proteomes" id="UP001497527">
    <property type="component" value="Unassembled WGS sequence"/>
</dbReference>
<evidence type="ECO:0000256" key="1">
    <source>
        <dbReference type="ARBA" id="ARBA00004496"/>
    </source>
</evidence>
<dbReference type="Pfam" id="PF04405">
    <property type="entry name" value="ScdA_N"/>
    <property type="match status" value="1"/>
</dbReference>
<dbReference type="PANTHER" id="PTHR36438:SF1">
    <property type="entry name" value="IRON-SULFUR CLUSTER REPAIR PROTEIN YTFE"/>
    <property type="match status" value="1"/>
</dbReference>
<gene>
    <name evidence="6" type="ORF">T190423A01A_30174</name>
</gene>
<keyword evidence="2" id="KW-0963">Cytoplasm</keyword>
<dbReference type="Gene3D" id="1.10.3910.10">
    <property type="entry name" value="SP0561-like"/>
    <property type="match status" value="1"/>
</dbReference>
<dbReference type="InterPro" id="IPR038062">
    <property type="entry name" value="ScdA-like_N_sf"/>
</dbReference>
<dbReference type="Gene3D" id="1.20.120.520">
    <property type="entry name" value="nmb1532 protein domain like"/>
    <property type="match status" value="1"/>
</dbReference>
<evidence type="ECO:0000256" key="2">
    <source>
        <dbReference type="ARBA" id="ARBA00022490"/>
    </source>
</evidence>
<evidence type="ECO:0000313" key="6">
    <source>
        <dbReference type="EMBL" id="CAL2103060.1"/>
    </source>
</evidence>
<reference evidence="6 7" key="1">
    <citation type="submission" date="2024-05" db="EMBL/GenBank/DDBJ databases">
        <authorList>
            <person name="Duchaud E."/>
        </authorList>
    </citation>
    <scope>NUCLEOTIDE SEQUENCE [LARGE SCALE GENOMIC DNA]</scope>
    <source>
        <strain evidence="6">Ena-SAMPLE-TAB-13-05-2024-13:56:06:370-140308</strain>
    </source>
</reference>
<proteinExistence type="predicted"/>
<comment type="subcellular location">
    <subcellularLocation>
        <location evidence="1">Cytoplasm</location>
    </subcellularLocation>
</comment>
<keyword evidence="3" id="KW-0479">Metal-binding</keyword>
<keyword evidence="7" id="KW-1185">Reference proteome</keyword>
<evidence type="ECO:0000256" key="4">
    <source>
        <dbReference type="ARBA" id="ARBA00023004"/>
    </source>
</evidence>
<protein>
    <submittedName>
        <fullName evidence="6">Regulator of cell morphogenesis and NO signaling</fullName>
    </submittedName>
</protein>
<feature type="domain" description="Hemerythrin-like" evidence="5">
    <location>
        <begin position="83"/>
        <end position="231"/>
    </location>
</feature>
<name>A0ABP1EXE0_9FLAO</name>
<accession>A0ABP1EXE0</accession>
<evidence type="ECO:0000259" key="5">
    <source>
        <dbReference type="Pfam" id="PF01814"/>
    </source>
</evidence>
<keyword evidence="4" id="KW-0408">Iron</keyword>
<sequence>MNINNNTLISEIVAENYDTATVFKKYGIDFCCNGERTINEVANTKNVSVAKLIQEISLIEINTIASQSYQNWDLDFLSDYIYQNHHLYIEKRGPEIIAYLEKLCKVHGKNHPELFEVIELFKEAVGDLAMHMKKEELILFPHIKKIAKASRQEQTFEIPPFGSIENPIRMMHSEHDNEGERFRRISELTNNYEAPKDACNTYKIAFILLKEFEDDLHKHIHIENNILFKKAITLENQLNK</sequence>
<dbReference type="Pfam" id="PF01814">
    <property type="entry name" value="Hemerythrin"/>
    <property type="match status" value="1"/>
</dbReference>
<evidence type="ECO:0000313" key="7">
    <source>
        <dbReference type="Proteomes" id="UP001497527"/>
    </source>
</evidence>
<dbReference type="RefSeq" id="WP_348717011.1">
    <property type="nucleotide sequence ID" value="NZ_CAXJIO010000012.1"/>
</dbReference>
<dbReference type="PANTHER" id="PTHR36438">
    <property type="entry name" value="IRON-SULFUR CLUSTER REPAIR PROTEIN YTFE"/>
    <property type="match status" value="1"/>
</dbReference>
<dbReference type="InterPro" id="IPR012312">
    <property type="entry name" value="Hemerythrin-like"/>
</dbReference>
<comment type="caution">
    <text evidence="6">The sequence shown here is derived from an EMBL/GenBank/DDBJ whole genome shotgun (WGS) entry which is preliminary data.</text>
</comment>
<organism evidence="6 7">
    <name type="scientific">Tenacibaculum polynesiense</name>
    <dbReference type="NCBI Taxonomy" id="3137857"/>
    <lineage>
        <taxon>Bacteria</taxon>
        <taxon>Pseudomonadati</taxon>
        <taxon>Bacteroidota</taxon>
        <taxon>Flavobacteriia</taxon>
        <taxon>Flavobacteriales</taxon>
        <taxon>Flavobacteriaceae</taxon>
        <taxon>Tenacibaculum</taxon>
    </lineage>
</organism>